<evidence type="ECO:0000259" key="1">
    <source>
        <dbReference type="Pfam" id="PF03457"/>
    </source>
</evidence>
<dbReference type="OrthoDB" id="70932at2759"/>
<accession>A0A1E7EZZ2</accession>
<sequence>TNTKSKSNRAVWDNMYRLLVKYKKREGHCNVPNMYKEEKEKRNGVGGGENLGKWLVYQRRSKTKGTLDSYREEQLDKIGMVWDMKAQQWDDMFTLLVKYKEREGDCNVPVRYKEVDVDGRGEEETKNLGKWLIRQRYVKKMGKLDPFKEERLMDVGIVWDLFSHQWEDMFTMLVQYKQREGDCYVPI</sequence>
<dbReference type="AlphaFoldDB" id="A0A1E7EZZ2"/>
<dbReference type="Pfam" id="PF03457">
    <property type="entry name" value="HA"/>
    <property type="match status" value="2"/>
</dbReference>
<reference evidence="2 3" key="1">
    <citation type="submission" date="2016-09" db="EMBL/GenBank/DDBJ databases">
        <title>Extensive genetic diversity and differential bi-allelic expression allows diatom success in the polar Southern Ocean.</title>
        <authorList>
            <consortium name="DOE Joint Genome Institute"/>
            <person name="Mock T."/>
            <person name="Otillar R.P."/>
            <person name="Strauss J."/>
            <person name="Dupont C."/>
            <person name="Frickenhaus S."/>
            <person name="Maumus F."/>
            <person name="Mcmullan M."/>
            <person name="Sanges R."/>
            <person name="Schmutz J."/>
            <person name="Toseland A."/>
            <person name="Valas R."/>
            <person name="Veluchamy A."/>
            <person name="Ward B.J."/>
            <person name="Allen A."/>
            <person name="Barry K."/>
            <person name="Falciatore A."/>
            <person name="Ferrante M."/>
            <person name="Fortunato A.E."/>
            <person name="Gloeckner G."/>
            <person name="Gruber A."/>
            <person name="Hipkin R."/>
            <person name="Janech M."/>
            <person name="Kroth P."/>
            <person name="Leese F."/>
            <person name="Lindquist E."/>
            <person name="Lyon B.R."/>
            <person name="Martin J."/>
            <person name="Mayer C."/>
            <person name="Parker M."/>
            <person name="Quesneville H."/>
            <person name="Raymond J."/>
            <person name="Uhlig C."/>
            <person name="Valentin K.U."/>
            <person name="Worden A.Z."/>
            <person name="Armbrust E.V."/>
            <person name="Bowler C."/>
            <person name="Green B."/>
            <person name="Moulton V."/>
            <person name="Van Oosterhout C."/>
            <person name="Grigoriev I."/>
        </authorList>
    </citation>
    <scope>NUCLEOTIDE SEQUENCE [LARGE SCALE GENOMIC DNA]</scope>
    <source>
        <strain evidence="2 3">CCMP1102</strain>
    </source>
</reference>
<proteinExistence type="predicted"/>
<dbReference type="PANTHER" id="PTHR33418">
    <property type="entry name" value="HELICASE-ASSOCIATED"/>
    <property type="match status" value="1"/>
</dbReference>
<name>A0A1E7EZZ2_9STRA</name>
<dbReference type="InterPro" id="IPR005114">
    <property type="entry name" value="Helicase_assoc"/>
</dbReference>
<dbReference type="EMBL" id="KV784368">
    <property type="protein sequence ID" value="OEU11384.1"/>
    <property type="molecule type" value="Genomic_DNA"/>
</dbReference>
<feature type="domain" description="Helicase-associated" evidence="1">
    <location>
        <begin position="9"/>
        <end position="80"/>
    </location>
</feature>
<dbReference type="KEGG" id="fcy:FRACYDRAFT_162667"/>
<feature type="domain" description="Helicase-associated" evidence="1">
    <location>
        <begin position="86"/>
        <end position="156"/>
    </location>
</feature>
<feature type="non-terminal residue" evidence="2">
    <location>
        <position position="187"/>
    </location>
</feature>
<evidence type="ECO:0000313" key="2">
    <source>
        <dbReference type="EMBL" id="OEU11384.1"/>
    </source>
</evidence>
<evidence type="ECO:0000313" key="3">
    <source>
        <dbReference type="Proteomes" id="UP000095751"/>
    </source>
</evidence>
<dbReference type="InParanoid" id="A0A1E7EZZ2"/>
<gene>
    <name evidence="2" type="ORF">FRACYDRAFT_162667</name>
</gene>
<keyword evidence="3" id="KW-1185">Reference proteome</keyword>
<protein>
    <recommendedName>
        <fullName evidence="1">Helicase-associated domain-containing protein</fullName>
    </recommendedName>
</protein>
<dbReference type="Proteomes" id="UP000095751">
    <property type="component" value="Unassembled WGS sequence"/>
</dbReference>
<organism evidence="2 3">
    <name type="scientific">Fragilariopsis cylindrus CCMP1102</name>
    <dbReference type="NCBI Taxonomy" id="635003"/>
    <lineage>
        <taxon>Eukaryota</taxon>
        <taxon>Sar</taxon>
        <taxon>Stramenopiles</taxon>
        <taxon>Ochrophyta</taxon>
        <taxon>Bacillariophyta</taxon>
        <taxon>Bacillariophyceae</taxon>
        <taxon>Bacillariophycidae</taxon>
        <taxon>Bacillariales</taxon>
        <taxon>Bacillariaceae</taxon>
        <taxon>Fragilariopsis</taxon>
    </lineage>
</organism>
<dbReference type="Gene3D" id="6.10.140.530">
    <property type="match status" value="2"/>
</dbReference>
<dbReference type="PANTHER" id="PTHR33418:SF1">
    <property type="entry name" value="HELICASE-ASSOCIATED DOMAIN-CONTAINING PROTEIN"/>
    <property type="match status" value="1"/>
</dbReference>
<feature type="non-terminal residue" evidence="2">
    <location>
        <position position="1"/>
    </location>
</feature>